<evidence type="ECO:0000313" key="2">
    <source>
        <dbReference type="Proteomes" id="UP000663305"/>
    </source>
</evidence>
<dbReference type="AlphaFoldDB" id="A0A897NII1"/>
<protein>
    <recommendedName>
        <fullName evidence="3">Zinc-ribbon domain-containing protein</fullName>
    </recommendedName>
</protein>
<proteinExistence type="predicted"/>
<evidence type="ECO:0000313" key="1">
    <source>
        <dbReference type="EMBL" id="QSG12131.1"/>
    </source>
</evidence>
<evidence type="ECO:0008006" key="3">
    <source>
        <dbReference type="Google" id="ProtNLM"/>
    </source>
</evidence>
<dbReference type="Proteomes" id="UP000663305">
    <property type="component" value="Chromosome"/>
</dbReference>
<dbReference type="EMBL" id="CP064789">
    <property type="protein sequence ID" value="QSG12131.1"/>
    <property type="molecule type" value="Genomic_DNA"/>
</dbReference>
<name>A0A897NII1_9EURY</name>
<reference evidence="1" key="1">
    <citation type="submission" date="2020-11" db="EMBL/GenBank/DDBJ databases">
        <title>Carbohydrate-dependent, anaerobic sulfur respiration: A novel catabolism in halophilic archaea.</title>
        <authorList>
            <person name="Sorokin D.Y."/>
            <person name="Messina E."/>
            <person name="Smedile F."/>
            <person name="La Cono V."/>
            <person name="Hallsworth J.E."/>
            <person name="Yakimov M.M."/>
        </authorList>
    </citation>
    <scope>NUCLEOTIDE SEQUENCE</scope>
    <source>
        <strain evidence="1">HSR-Bgl</strain>
    </source>
</reference>
<sequence length="52" mass="5562">MSSLMRIALVLSTMSVARTRCPNCGFEVQGEQECPLCGAELAGEVDEQTENG</sequence>
<organism evidence="1 2">
    <name type="scientific">Halapricum desulfuricans</name>
    <dbReference type="NCBI Taxonomy" id="2841257"/>
    <lineage>
        <taxon>Archaea</taxon>
        <taxon>Methanobacteriati</taxon>
        <taxon>Methanobacteriota</taxon>
        <taxon>Stenosarchaea group</taxon>
        <taxon>Halobacteria</taxon>
        <taxon>Halobacteriales</taxon>
        <taxon>Haloarculaceae</taxon>
        <taxon>Halapricum</taxon>
    </lineage>
</organism>
<gene>
    <name evidence="1" type="ORF">HSBGL_1719</name>
</gene>
<accession>A0A897NII1</accession>